<sequence>MHFSKLPILMSIVLAVTLTSTSFAHPGKLDKYGGHECSYKAYLDRLCKGYHSHTGGFFIGEIPTNKPAPPTSDVEEVTPDGHVKVALPTFEIYINYKTGASNAQNSTLKYPFFIYNDIIYAPLNYDMCSTLTIENTWSNEVGLSLRKTDTEIGEGVQFQRIEASYAQPTNMYAHLPTFNIFVNDEWINNGKEEYPFLVYNDVTYYPMTWHFNSKFGLTTGLKDSRFDISK</sequence>
<feature type="signal peptide" evidence="1">
    <location>
        <begin position="1"/>
        <end position="24"/>
    </location>
</feature>
<gene>
    <name evidence="2" type="ORF">WMW72_34920</name>
</gene>
<evidence type="ECO:0000313" key="2">
    <source>
        <dbReference type="EMBL" id="MEK8133071.1"/>
    </source>
</evidence>
<reference evidence="2 3" key="1">
    <citation type="submission" date="2024-04" db="EMBL/GenBank/DDBJ databases">
        <title>draft genome sequnece of Paenibacillus filicis.</title>
        <authorList>
            <person name="Kim D.-U."/>
        </authorList>
    </citation>
    <scope>NUCLEOTIDE SEQUENCE [LARGE SCALE GENOMIC DNA]</scope>
    <source>
        <strain evidence="2 3">KACC14197</strain>
    </source>
</reference>
<keyword evidence="1" id="KW-0732">Signal</keyword>
<dbReference type="EMBL" id="JBBPCC010000043">
    <property type="protein sequence ID" value="MEK8133071.1"/>
    <property type="molecule type" value="Genomic_DNA"/>
</dbReference>
<organism evidence="2 3">
    <name type="scientific">Paenibacillus filicis</name>
    <dbReference type="NCBI Taxonomy" id="669464"/>
    <lineage>
        <taxon>Bacteria</taxon>
        <taxon>Bacillati</taxon>
        <taxon>Bacillota</taxon>
        <taxon>Bacilli</taxon>
        <taxon>Bacillales</taxon>
        <taxon>Paenibacillaceae</taxon>
        <taxon>Paenibacillus</taxon>
    </lineage>
</organism>
<name>A0ABU9DW03_9BACL</name>
<comment type="caution">
    <text evidence="2">The sequence shown here is derived from an EMBL/GenBank/DDBJ whole genome shotgun (WGS) entry which is preliminary data.</text>
</comment>
<accession>A0ABU9DW03</accession>
<proteinExistence type="predicted"/>
<dbReference type="RefSeq" id="WP_341420200.1">
    <property type="nucleotide sequence ID" value="NZ_JBBPCC010000043.1"/>
</dbReference>
<evidence type="ECO:0000313" key="3">
    <source>
        <dbReference type="Proteomes" id="UP001469365"/>
    </source>
</evidence>
<evidence type="ECO:0000256" key="1">
    <source>
        <dbReference type="SAM" id="SignalP"/>
    </source>
</evidence>
<dbReference type="Proteomes" id="UP001469365">
    <property type="component" value="Unassembled WGS sequence"/>
</dbReference>
<protein>
    <submittedName>
        <fullName evidence="2">Uncharacterized protein</fullName>
    </submittedName>
</protein>
<feature type="chain" id="PRO_5047339041" evidence="1">
    <location>
        <begin position="25"/>
        <end position="230"/>
    </location>
</feature>
<keyword evidence="3" id="KW-1185">Reference proteome</keyword>